<sequence>MSLRLLQLSAQRDTCVDVRHKKRGRPRLRDDLSSAGNRSSSVSTTTSTSPVSTYSVATAAPTPTRGPGYRAPPQLYSHTIPLPLSTLPNGDLYVVTRPNRDLHVLQMSPALRRRTPVPATLGDILGPDPAREERISRALHTLTRSADENPVATAILTSTPLADLVAPVVLGASGLSPATARQISSDRACVVFYVRDTIRGTTVEYVVVRIIDSVAPAPLRRGFGLDDILG</sequence>
<reference evidence="2" key="1">
    <citation type="submission" date="2023-03" db="EMBL/GenBank/DDBJ databases">
        <title>Near-Complete genome sequence of Lipomyces tetrasporous NRRL Y-64009, an oleaginous yeast capable of growing on lignocellulosic hydrolysates.</title>
        <authorList>
            <consortium name="Lawrence Berkeley National Laboratory"/>
            <person name="Jagtap S.S."/>
            <person name="Liu J.-J."/>
            <person name="Walukiewicz H.E."/>
            <person name="Pangilinan J."/>
            <person name="Lipzen A."/>
            <person name="Ahrendt S."/>
            <person name="Koriabine M."/>
            <person name="Cobaugh K."/>
            <person name="Salamov A."/>
            <person name="Yoshinaga Y."/>
            <person name="Ng V."/>
            <person name="Daum C."/>
            <person name="Grigoriev I.V."/>
            <person name="Slininger P.J."/>
            <person name="Dien B.S."/>
            <person name="Jin Y.-S."/>
            <person name="Rao C.V."/>
        </authorList>
    </citation>
    <scope>NUCLEOTIDE SEQUENCE</scope>
    <source>
        <strain evidence="2">NRRL Y-64009</strain>
    </source>
</reference>
<accession>A0AAD7VWH0</accession>
<feature type="region of interest" description="Disordered" evidence="1">
    <location>
        <begin position="21"/>
        <end position="69"/>
    </location>
</feature>
<name>A0AAD7VWH0_9ASCO</name>
<dbReference type="EMBL" id="JARPMG010000001">
    <property type="protein sequence ID" value="KAJ8103480.1"/>
    <property type="molecule type" value="Genomic_DNA"/>
</dbReference>
<organism evidence="2 3">
    <name type="scientific">Lipomyces tetrasporus</name>
    <dbReference type="NCBI Taxonomy" id="54092"/>
    <lineage>
        <taxon>Eukaryota</taxon>
        <taxon>Fungi</taxon>
        <taxon>Dikarya</taxon>
        <taxon>Ascomycota</taxon>
        <taxon>Saccharomycotina</taxon>
        <taxon>Lipomycetes</taxon>
        <taxon>Lipomycetales</taxon>
        <taxon>Lipomycetaceae</taxon>
        <taxon>Lipomyces</taxon>
    </lineage>
</organism>
<feature type="compositionally biased region" description="Low complexity" evidence="1">
    <location>
        <begin position="39"/>
        <end position="60"/>
    </location>
</feature>
<dbReference type="Proteomes" id="UP001217417">
    <property type="component" value="Unassembled WGS sequence"/>
</dbReference>
<evidence type="ECO:0000313" key="2">
    <source>
        <dbReference type="EMBL" id="KAJ8103480.1"/>
    </source>
</evidence>
<dbReference type="RefSeq" id="XP_056046930.1">
    <property type="nucleotide sequence ID" value="XM_056188997.1"/>
</dbReference>
<dbReference type="GeneID" id="80884163"/>
<evidence type="ECO:0000256" key="1">
    <source>
        <dbReference type="SAM" id="MobiDB-lite"/>
    </source>
</evidence>
<gene>
    <name evidence="2" type="ORF">POJ06DRAFT_264308</name>
</gene>
<dbReference type="AlphaFoldDB" id="A0AAD7VWH0"/>
<protein>
    <submittedName>
        <fullName evidence="2">Uncharacterized protein</fullName>
    </submittedName>
</protein>
<comment type="caution">
    <text evidence="2">The sequence shown here is derived from an EMBL/GenBank/DDBJ whole genome shotgun (WGS) entry which is preliminary data.</text>
</comment>
<proteinExistence type="predicted"/>
<keyword evidence="3" id="KW-1185">Reference proteome</keyword>
<evidence type="ECO:0000313" key="3">
    <source>
        <dbReference type="Proteomes" id="UP001217417"/>
    </source>
</evidence>